<keyword evidence="1" id="KW-0670">Pyruvate</keyword>
<reference evidence="1 2" key="1">
    <citation type="submission" date="2017-10" db="EMBL/GenBank/DDBJ databases">
        <title>Sequencing the genomes of 1000 actinobacteria strains.</title>
        <authorList>
            <person name="Klenk H.-P."/>
        </authorList>
    </citation>
    <scope>NUCLEOTIDE SEQUENCE [LARGE SCALE GENOMIC DNA]</scope>
    <source>
        <strain evidence="1 2">DSM 46092</strain>
    </source>
</reference>
<accession>A0A2A9F972</accession>
<organism evidence="1 2">
    <name type="scientific">Amycolatopsis sulphurea</name>
    <dbReference type="NCBI Taxonomy" id="76022"/>
    <lineage>
        <taxon>Bacteria</taxon>
        <taxon>Bacillati</taxon>
        <taxon>Actinomycetota</taxon>
        <taxon>Actinomycetes</taxon>
        <taxon>Pseudonocardiales</taxon>
        <taxon>Pseudonocardiaceae</taxon>
        <taxon>Amycolatopsis</taxon>
    </lineage>
</organism>
<dbReference type="RefSeq" id="WP_098511920.1">
    <property type="nucleotide sequence ID" value="NZ_JBIAKZ010000024.1"/>
</dbReference>
<dbReference type="Proteomes" id="UP000243542">
    <property type="component" value="Unassembled WGS sequence"/>
</dbReference>
<protein>
    <submittedName>
        <fullName evidence="1">Pyruvate,orthophosphate dikinase</fullName>
    </submittedName>
</protein>
<sequence length="220" mass="23751">MMRRDDTAGITAVGGQIGGGDTADPSGALALLQVLRCKGAAGIDLLAMATEVPETVVSQRLSVLCARGDCVWAGQRACLTPAGRTRLAELLALERRSLDPGALRPLVTKFGVVNAEFKALLTGWQRADITAAAFTDRFQALHRRTRKVLERLATVVPRLAVYPRRLERAAGLVTAGDLTWLASPLHDSYHSIWFELHQELLELTGRDRAACEEAGESGQP</sequence>
<gene>
    <name evidence="1" type="ORF">ATK36_2966</name>
</gene>
<keyword evidence="1" id="KW-0808">Transferase</keyword>
<evidence type="ECO:0000313" key="2">
    <source>
        <dbReference type="Proteomes" id="UP000243542"/>
    </source>
</evidence>
<name>A0A2A9F972_9PSEU</name>
<dbReference type="AlphaFoldDB" id="A0A2A9F972"/>
<comment type="caution">
    <text evidence="1">The sequence shown here is derived from an EMBL/GenBank/DDBJ whole genome shotgun (WGS) entry which is preliminary data.</text>
</comment>
<proteinExistence type="predicted"/>
<keyword evidence="1" id="KW-0418">Kinase</keyword>
<evidence type="ECO:0000313" key="1">
    <source>
        <dbReference type="EMBL" id="PFG47904.1"/>
    </source>
</evidence>
<dbReference type="EMBL" id="PDJK01000002">
    <property type="protein sequence ID" value="PFG47904.1"/>
    <property type="molecule type" value="Genomic_DNA"/>
</dbReference>
<dbReference type="GO" id="GO:0016301">
    <property type="term" value="F:kinase activity"/>
    <property type="evidence" value="ECO:0007669"/>
    <property type="project" value="UniProtKB-KW"/>
</dbReference>
<keyword evidence="2" id="KW-1185">Reference proteome</keyword>